<keyword evidence="8" id="KW-0443">Lipid metabolism</keyword>
<dbReference type="EMBL" id="CM017321">
    <property type="protein sequence ID" value="KAE7997323.1"/>
    <property type="molecule type" value="Genomic_DNA"/>
</dbReference>
<evidence type="ECO:0000256" key="9">
    <source>
        <dbReference type="ARBA" id="ARBA00023160"/>
    </source>
</evidence>
<keyword evidence="11" id="KW-0812">Transmembrane</keyword>
<dbReference type="EC" id="2.1.3.15" evidence="2"/>
<keyword evidence="5" id="KW-0547">Nucleotide-binding</keyword>
<dbReference type="GO" id="GO:2001295">
    <property type="term" value="P:malonyl-CoA biosynthetic process"/>
    <property type="evidence" value="ECO:0007669"/>
    <property type="project" value="UniProtKB-UniPathway"/>
</dbReference>
<dbReference type="GO" id="GO:0003989">
    <property type="term" value="F:acetyl-CoA carboxylase activity"/>
    <property type="evidence" value="ECO:0007669"/>
    <property type="project" value="InterPro"/>
</dbReference>
<reference evidence="13 14" key="1">
    <citation type="submission" date="2019-06" db="EMBL/GenBank/DDBJ databases">
        <title>A chromosomal-level reference genome of Carpinus fangiana (Coryloideae, Betulaceae).</title>
        <authorList>
            <person name="Yang X."/>
            <person name="Wang Z."/>
            <person name="Zhang L."/>
            <person name="Hao G."/>
            <person name="Liu J."/>
            <person name="Yang Y."/>
        </authorList>
    </citation>
    <scope>NUCLEOTIDE SEQUENCE [LARGE SCALE GENOMIC DNA]</scope>
    <source>
        <strain evidence="13">Cfa_2016G</strain>
        <tissue evidence="13">Leaf</tissue>
    </source>
</reference>
<dbReference type="PANTHER" id="PTHR42853">
    <property type="entry name" value="ACETYL-COENZYME A CARBOXYLASE CARBOXYL TRANSFERASE SUBUNIT ALPHA"/>
    <property type="match status" value="1"/>
</dbReference>
<feature type="transmembrane region" description="Helical" evidence="11">
    <location>
        <begin position="12"/>
        <end position="32"/>
    </location>
</feature>
<evidence type="ECO:0000256" key="11">
    <source>
        <dbReference type="SAM" id="Phobius"/>
    </source>
</evidence>
<evidence type="ECO:0000256" key="4">
    <source>
        <dbReference type="ARBA" id="ARBA00022679"/>
    </source>
</evidence>
<evidence type="ECO:0000256" key="1">
    <source>
        <dbReference type="ARBA" id="ARBA00004956"/>
    </source>
</evidence>
<dbReference type="PANTHER" id="PTHR42853:SF3">
    <property type="entry name" value="ACETYL-COENZYME A CARBOXYLASE CARBOXYL TRANSFERASE SUBUNIT ALPHA, CHLOROPLASTIC"/>
    <property type="match status" value="1"/>
</dbReference>
<keyword evidence="7" id="KW-0067">ATP-binding</keyword>
<dbReference type="UniPathway" id="UPA00655">
    <property type="reaction ID" value="UER00711"/>
</dbReference>
<sequence length="148" mass="16054">MGWVLLRTMFGLKVPVVSIVIGEGGSGGALAIGCANKLLMLENAVFYVASSLSFLLWIYVLPDLVYVKWFYLIPICADVLLALAVFLTSFSPEACAAILWKTAKAALKAAERLKITAPELCKLQIADGIIPAYLTRHIYSSMGQKRAS</sequence>
<dbReference type="SUPFAM" id="SSF52096">
    <property type="entry name" value="ClpP/crotonase"/>
    <property type="match status" value="2"/>
</dbReference>
<name>A0A5N6QGK6_9ROSI</name>
<dbReference type="GO" id="GO:0005524">
    <property type="term" value="F:ATP binding"/>
    <property type="evidence" value="ECO:0007669"/>
    <property type="project" value="UniProtKB-KW"/>
</dbReference>
<dbReference type="AlphaFoldDB" id="A0A5N6QGK6"/>
<dbReference type="PROSITE" id="PS51257">
    <property type="entry name" value="PROKAR_LIPOPROTEIN"/>
    <property type="match status" value="1"/>
</dbReference>
<keyword evidence="4" id="KW-0808">Transferase</keyword>
<feature type="domain" description="CoA carboxyltransferase C-terminal" evidence="12">
    <location>
        <begin position="1"/>
        <end position="148"/>
    </location>
</feature>
<dbReference type="Proteomes" id="UP000327013">
    <property type="component" value="Chromosome 1"/>
</dbReference>
<evidence type="ECO:0000256" key="10">
    <source>
        <dbReference type="ARBA" id="ARBA00049152"/>
    </source>
</evidence>
<gene>
    <name evidence="13" type="ORF">FH972_001968</name>
</gene>
<dbReference type="Pfam" id="PF03255">
    <property type="entry name" value="ACCA"/>
    <property type="match status" value="2"/>
</dbReference>
<dbReference type="GO" id="GO:0006633">
    <property type="term" value="P:fatty acid biosynthetic process"/>
    <property type="evidence" value="ECO:0007669"/>
    <property type="project" value="UniProtKB-KW"/>
</dbReference>
<feature type="transmembrane region" description="Helical" evidence="11">
    <location>
        <begin position="44"/>
        <end position="62"/>
    </location>
</feature>
<keyword evidence="9" id="KW-0275">Fatty acid biosynthesis</keyword>
<keyword evidence="14" id="KW-1185">Reference proteome</keyword>
<organism evidence="13 14">
    <name type="scientific">Carpinus fangiana</name>
    <dbReference type="NCBI Taxonomy" id="176857"/>
    <lineage>
        <taxon>Eukaryota</taxon>
        <taxon>Viridiplantae</taxon>
        <taxon>Streptophyta</taxon>
        <taxon>Embryophyta</taxon>
        <taxon>Tracheophyta</taxon>
        <taxon>Spermatophyta</taxon>
        <taxon>Magnoliopsida</taxon>
        <taxon>eudicotyledons</taxon>
        <taxon>Gunneridae</taxon>
        <taxon>Pentapetalae</taxon>
        <taxon>rosids</taxon>
        <taxon>fabids</taxon>
        <taxon>Fagales</taxon>
        <taxon>Betulaceae</taxon>
        <taxon>Carpinus</taxon>
    </lineage>
</organism>
<keyword evidence="6" id="KW-0276">Fatty acid metabolism</keyword>
<keyword evidence="11" id="KW-1133">Transmembrane helix</keyword>
<evidence type="ECO:0000256" key="3">
    <source>
        <dbReference type="ARBA" id="ARBA00022516"/>
    </source>
</evidence>
<evidence type="ECO:0000313" key="13">
    <source>
        <dbReference type="EMBL" id="KAE7997323.1"/>
    </source>
</evidence>
<dbReference type="PROSITE" id="PS50989">
    <property type="entry name" value="COA_CT_CTER"/>
    <property type="match status" value="1"/>
</dbReference>
<dbReference type="InterPro" id="IPR011763">
    <property type="entry name" value="COA_CT_C"/>
</dbReference>
<dbReference type="GO" id="GO:0009317">
    <property type="term" value="C:acetyl-CoA carboxylase complex"/>
    <property type="evidence" value="ECO:0007669"/>
    <property type="project" value="InterPro"/>
</dbReference>
<accession>A0A5N6QGK6</accession>
<comment type="pathway">
    <text evidence="1">Lipid metabolism; malonyl-CoA biosynthesis; malonyl-CoA from acetyl-CoA: step 1/1.</text>
</comment>
<feature type="transmembrane region" description="Helical" evidence="11">
    <location>
        <begin position="68"/>
        <end position="90"/>
    </location>
</feature>
<proteinExistence type="predicted"/>
<evidence type="ECO:0000259" key="12">
    <source>
        <dbReference type="PROSITE" id="PS50989"/>
    </source>
</evidence>
<dbReference type="InterPro" id="IPR029045">
    <property type="entry name" value="ClpP/crotonase-like_dom_sf"/>
</dbReference>
<dbReference type="Gene3D" id="3.90.226.10">
    <property type="entry name" value="2-enoyl-CoA Hydratase, Chain A, domain 1"/>
    <property type="match status" value="1"/>
</dbReference>
<evidence type="ECO:0000256" key="2">
    <source>
        <dbReference type="ARBA" id="ARBA00011883"/>
    </source>
</evidence>
<evidence type="ECO:0000256" key="6">
    <source>
        <dbReference type="ARBA" id="ARBA00022832"/>
    </source>
</evidence>
<comment type="catalytic activity">
    <reaction evidence="10">
        <text>N(6)-carboxybiotinyl-L-lysyl-[protein] + acetyl-CoA = N(6)-biotinyl-L-lysyl-[protein] + malonyl-CoA</text>
        <dbReference type="Rhea" id="RHEA:54728"/>
        <dbReference type="Rhea" id="RHEA-COMP:10505"/>
        <dbReference type="Rhea" id="RHEA-COMP:10506"/>
        <dbReference type="ChEBI" id="CHEBI:57288"/>
        <dbReference type="ChEBI" id="CHEBI:57384"/>
        <dbReference type="ChEBI" id="CHEBI:83144"/>
        <dbReference type="ChEBI" id="CHEBI:83145"/>
        <dbReference type="EC" id="2.1.3.15"/>
    </reaction>
</comment>
<dbReference type="GO" id="GO:0016743">
    <property type="term" value="F:carboxyl- or carbamoyltransferase activity"/>
    <property type="evidence" value="ECO:0007669"/>
    <property type="project" value="InterPro"/>
</dbReference>
<evidence type="ECO:0000313" key="14">
    <source>
        <dbReference type="Proteomes" id="UP000327013"/>
    </source>
</evidence>
<evidence type="ECO:0000256" key="8">
    <source>
        <dbReference type="ARBA" id="ARBA00023098"/>
    </source>
</evidence>
<dbReference type="InterPro" id="IPR001095">
    <property type="entry name" value="Acetyl_CoA_COase_a_su"/>
</dbReference>
<evidence type="ECO:0000256" key="7">
    <source>
        <dbReference type="ARBA" id="ARBA00022840"/>
    </source>
</evidence>
<keyword evidence="11" id="KW-0472">Membrane</keyword>
<evidence type="ECO:0000256" key="5">
    <source>
        <dbReference type="ARBA" id="ARBA00022741"/>
    </source>
</evidence>
<protein>
    <recommendedName>
        <fullName evidence="2">acetyl-CoA carboxytransferase</fullName>
        <ecNumber evidence="2">2.1.3.15</ecNumber>
    </recommendedName>
</protein>
<keyword evidence="3" id="KW-0444">Lipid biosynthesis</keyword>